<evidence type="ECO:0000313" key="2">
    <source>
        <dbReference type="EMBL" id="MCY0789474.1"/>
    </source>
</evidence>
<comment type="caution">
    <text evidence="2">The sequence shown here is derived from an EMBL/GenBank/DDBJ whole genome shotgun (WGS) entry which is preliminary data.</text>
</comment>
<dbReference type="OrthoDB" id="215285at2"/>
<feature type="domain" description="Glycosyl transferase family 25" evidence="1">
    <location>
        <begin position="51"/>
        <end position="98"/>
    </location>
</feature>
<organism evidence="2 3">
    <name type="scientific">Morganella morganii</name>
    <name type="common">Proteus morganii</name>
    <dbReference type="NCBI Taxonomy" id="582"/>
    <lineage>
        <taxon>Bacteria</taxon>
        <taxon>Pseudomonadati</taxon>
        <taxon>Pseudomonadota</taxon>
        <taxon>Gammaproteobacteria</taxon>
        <taxon>Enterobacterales</taxon>
        <taxon>Morganellaceae</taxon>
        <taxon>Morganella</taxon>
    </lineage>
</organism>
<sequence length="217" mass="25427">MIKINWSFVDKIVYINLTKRTDRRESIEYQLKKIGVPQDKIIRFEAVENENGTLGCTLSHIGVMTMAKGNNWNNVLVLEDDMIFNDDDESLDRINYFFSSLIFSSWDAGLLSGSYFQLKQEHGCFYRLYFSYLANSYIVNQHYYQTLRNVFIKSAEELSAGVPRHKCCLDLHWNALMKEDNWYAAYPCVGYQLVDQSDIEHIITDRTTSFTRTLDEM</sequence>
<evidence type="ECO:0000259" key="1">
    <source>
        <dbReference type="Pfam" id="PF01755"/>
    </source>
</evidence>
<dbReference type="Proteomes" id="UP001076655">
    <property type="component" value="Unassembled WGS sequence"/>
</dbReference>
<dbReference type="Pfam" id="PF01755">
    <property type="entry name" value="Glyco_transf_25"/>
    <property type="match status" value="1"/>
</dbReference>
<protein>
    <submittedName>
        <fullName evidence="2">Glycosyltransferase family 25 protein</fullName>
    </submittedName>
</protein>
<name>A0A9Q4CNC6_MORMO</name>
<dbReference type="EMBL" id="JAPNMI010000003">
    <property type="protein sequence ID" value="MCY0789474.1"/>
    <property type="molecule type" value="Genomic_DNA"/>
</dbReference>
<gene>
    <name evidence="2" type="ORF">N0392_07205</name>
</gene>
<dbReference type="RefSeq" id="WP_046893933.1">
    <property type="nucleotide sequence ID" value="NZ_CP172114.1"/>
</dbReference>
<reference evidence="2" key="1">
    <citation type="submission" date="2022-08" db="EMBL/GenBank/DDBJ databases">
        <authorList>
            <person name="Dale J.L."/>
        </authorList>
    </citation>
    <scope>NUCLEOTIDE SEQUENCE</scope>
    <source>
        <strain evidence="2">2022EL-00758</strain>
    </source>
</reference>
<dbReference type="InterPro" id="IPR002654">
    <property type="entry name" value="Glyco_trans_25"/>
</dbReference>
<accession>A0A9Q4CNC6</accession>
<dbReference type="AlphaFoldDB" id="A0A9Q4CNC6"/>
<proteinExistence type="predicted"/>
<evidence type="ECO:0000313" key="3">
    <source>
        <dbReference type="Proteomes" id="UP001076655"/>
    </source>
</evidence>